<feature type="compositionally biased region" description="Low complexity" evidence="1">
    <location>
        <begin position="29"/>
        <end position="40"/>
    </location>
</feature>
<feature type="compositionally biased region" description="Low complexity" evidence="1">
    <location>
        <begin position="90"/>
        <end position="119"/>
    </location>
</feature>
<feature type="compositionally biased region" description="Low complexity" evidence="1">
    <location>
        <begin position="243"/>
        <end position="257"/>
    </location>
</feature>
<dbReference type="EMBL" id="CP045529">
    <property type="protein sequence ID" value="QFU97788.1"/>
    <property type="molecule type" value="Genomic_DNA"/>
</dbReference>
<evidence type="ECO:0000256" key="1">
    <source>
        <dbReference type="SAM" id="MobiDB-lite"/>
    </source>
</evidence>
<keyword evidence="2" id="KW-1133">Transmembrane helix</keyword>
<dbReference type="Proteomes" id="UP000326702">
    <property type="component" value="Chromosome"/>
</dbReference>
<evidence type="ECO:0000256" key="2">
    <source>
        <dbReference type="SAM" id="Phobius"/>
    </source>
</evidence>
<proteinExistence type="predicted"/>
<gene>
    <name evidence="3" type="ORF">KDY119_01292</name>
</gene>
<dbReference type="AlphaFoldDB" id="A0A5P9Q8M6"/>
<feature type="compositionally biased region" description="Low complexity" evidence="1">
    <location>
        <begin position="1"/>
        <end position="16"/>
    </location>
</feature>
<keyword evidence="2" id="KW-0472">Membrane</keyword>
<dbReference type="KEGG" id="lxl:KDY119_01292"/>
<feature type="region of interest" description="Disordered" evidence="1">
    <location>
        <begin position="243"/>
        <end position="262"/>
    </location>
</feature>
<feature type="compositionally biased region" description="Low complexity" evidence="1">
    <location>
        <begin position="190"/>
        <end position="209"/>
    </location>
</feature>
<evidence type="ECO:0000313" key="3">
    <source>
        <dbReference type="EMBL" id="QFU97788.1"/>
    </source>
</evidence>
<dbReference type="OrthoDB" id="4485680at2"/>
<organism evidence="3 4">
    <name type="scientific">Luteimicrobium xylanilyticum</name>
    <dbReference type="NCBI Taxonomy" id="1133546"/>
    <lineage>
        <taxon>Bacteria</taxon>
        <taxon>Bacillati</taxon>
        <taxon>Actinomycetota</taxon>
        <taxon>Actinomycetes</taxon>
        <taxon>Micrococcales</taxon>
        <taxon>Luteimicrobium</taxon>
    </lineage>
</organism>
<accession>A0A5P9Q8M6</accession>
<protein>
    <submittedName>
        <fullName evidence="3">Leucine-rich repeat extensin-like protein</fullName>
    </submittedName>
</protein>
<feature type="region of interest" description="Disordered" evidence="1">
    <location>
        <begin position="1"/>
        <end position="211"/>
    </location>
</feature>
<name>A0A5P9Q8M6_9MICO</name>
<evidence type="ECO:0000313" key="4">
    <source>
        <dbReference type="Proteomes" id="UP000326702"/>
    </source>
</evidence>
<keyword evidence="4" id="KW-1185">Reference proteome</keyword>
<keyword evidence="2" id="KW-0812">Transmembrane</keyword>
<sequence length="379" mass="37404">MSGTDPTTPHPTETAAPVPPPPAPPVAVPPARRTAPAVPVGGSAQAAPDDAPTSLMPALATRPPSSTQDRADATRVAAPLRPVPGDPDPTSHLAPTPSTAPAAAPVPTRTPSYSARRAPATPPAGPYGGLYADPLGVQGGTVPPPDEQPDAEATRVAGPLPVPPAPAAATQPPAPPTAATQPPAPPAAEPQPALAAAPRTPPARATATTRRAEPRVVVLGGVVGVLVVVAVVLGFTLFGGSGSPAATPSAAATSDTGKNTEPVVTERFAAPSRNITCSMTATEARCAIAELAKKPAPVDGCDGTVGYVVTLNAEGKVDTPCVAPSDQPKAASSGTEPLAYGKSVRMGKLVCSSSETGVECRSKGTGGGFTIARAGIRTL</sequence>
<feature type="transmembrane region" description="Helical" evidence="2">
    <location>
        <begin position="216"/>
        <end position="238"/>
    </location>
</feature>
<reference evidence="3 4" key="1">
    <citation type="submission" date="2019-10" db="EMBL/GenBank/DDBJ databases">
        <title>Genome sequence of Luteimicrobium xylanilyticum HY-24.</title>
        <authorList>
            <person name="Kim D.Y."/>
            <person name="Park H.-Y."/>
        </authorList>
    </citation>
    <scope>NUCLEOTIDE SEQUENCE [LARGE SCALE GENOMIC DNA]</scope>
    <source>
        <strain evidence="3 4">HY-24</strain>
    </source>
</reference>
<feature type="compositionally biased region" description="Pro residues" evidence="1">
    <location>
        <begin position="17"/>
        <end position="28"/>
    </location>
</feature>
<feature type="compositionally biased region" description="Pro residues" evidence="1">
    <location>
        <begin position="160"/>
        <end position="189"/>
    </location>
</feature>
<dbReference type="RefSeq" id="WP_153022085.1">
    <property type="nucleotide sequence ID" value="NZ_BAABIH010000012.1"/>
</dbReference>